<dbReference type="Pfam" id="PF13793">
    <property type="entry name" value="Pribosyltran_N"/>
    <property type="match status" value="1"/>
</dbReference>
<dbReference type="SUPFAM" id="SSF53271">
    <property type="entry name" value="PRTase-like"/>
    <property type="match status" value="2"/>
</dbReference>
<keyword evidence="14" id="KW-0739">Sodium transport</keyword>
<dbReference type="InParanoid" id="L5KY45"/>
<evidence type="ECO:0000256" key="13">
    <source>
        <dbReference type="ARBA" id="ARBA00023180"/>
    </source>
</evidence>
<evidence type="ECO:0000256" key="7">
    <source>
        <dbReference type="ARBA" id="ARBA00022692"/>
    </source>
</evidence>
<organism evidence="23 24">
    <name type="scientific">Pteropus alecto</name>
    <name type="common">Black flying fox</name>
    <dbReference type="NCBI Taxonomy" id="9402"/>
    <lineage>
        <taxon>Eukaryota</taxon>
        <taxon>Metazoa</taxon>
        <taxon>Chordata</taxon>
        <taxon>Craniata</taxon>
        <taxon>Vertebrata</taxon>
        <taxon>Euteleostomi</taxon>
        <taxon>Mammalia</taxon>
        <taxon>Eutheria</taxon>
        <taxon>Laurasiatheria</taxon>
        <taxon>Chiroptera</taxon>
        <taxon>Yinpterochiroptera</taxon>
        <taxon>Pteropodoidea</taxon>
        <taxon>Pteropodidae</taxon>
        <taxon>Pteropodinae</taxon>
        <taxon>Pteropus</taxon>
    </lineage>
</organism>
<dbReference type="PANTHER" id="PTHR11819">
    <property type="entry name" value="SOLUTE CARRIER FAMILY 5"/>
    <property type="match status" value="1"/>
</dbReference>
<evidence type="ECO:0000256" key="4">
    <source>
        <dbReference type="ARBA" id="ARBA00022448"/>
    </source>
</evidence>
<evidence type="ECO:0000256" key="6">
    <source>
        <dbReference type="ARBA" id="ARBA00022597"/>
    </source>
</evidence>
<feature type="domain" description="Ribose-phosphate pyrophosphokinase N-terminal" evidence="22">
    <location>
        <begin position="61"/>
        <end position="159"/>
    </location>
</feature>
<feature type="transmembrane region" description="Helical" evidence="21">
    <location>
        <begin position="363"/>
        <end position="385"/>
    </location>
</feature>
<dbReference type="GO" id="GO:0005412">
    <property type="term" value="F:D-glucose:sodium symporter activity"/>
    <property type="evidence" value="ECO:0007669"/>
    <property type="project" value="TreeGrafter"/>
</dbReference>
<feature type="transmembrane region" description="Helical" evidence="21">
    <location>
        <begin position="628"/>
        <end position="649"/>
    </location>
</feature>
<keyword evidence="9 21" id="KW-1133">Transmembrane helix</keyword>
<dbReference type="NCBIfam" id="TIGR00813">
    <property type="entry name" value="sss"/>
    <property type="match status" value="1"/>
</dbReference>
<keyword evidence="24" id="KW-1185">Reference proteome</keyword>
<dbReference type="Pfam" id="PF14572">
    <property type="entry name" value="Pribosyl_synth"/>
    <property type="match status" value="1"/>
</dbReference>
<dbReference type="InterPro" id="IPR001734">
    <property type="entry name" value="Na/solute_symporter"/>
</dbReference>
<evidence type="ECO:0000256" key="2">
    <source>
        <dbReference type="ARBA" id="ARBA00006434"/>
    </source>
</evidence>
<comment type="similarity">
    <text evidence="3">Belongs to the ribose-phosphate pyrophosphokinase family.</text>
</comment>
<feature type="transmembrane region" description="Helical" evidence="21">
    <location>
        <begin position="497"/>
        <end position="522"/>
    </location>
</feature>
<gene>
    <name evidence="23" type="ORF">PAL_GLEAN10008614</name>
</gene>
<dbReference type="PANTHER" id="PTHR11819:SF128">
    <property type="entry name" value="SODIUM_MANNOSE COTRANSPORTER SLC5A10"/>
    <property type="match status" value="1"/>
</dbReference>
<feature type="transmembrane region" description="Helical" evidence="21">
    <location>
        <begin position="768"/>
        <end position="792"/>
    </location>
</feature>
<comment type="catalytic activity">
    <reaction evidence="16">
        <text>D-fructopyranose(out) + Na(+)(out) = D-fructopyranose(in) + Na(+)(in)</text>
        <dbReference type="Rhea" id="RHEA:72915"/>
        <dbReference type="ChEBI" id="CHEBI:29101"/>
        <dbReference type="ChEBI" id="CHEBI:37714"/>
    </reaction>
    <physiologicalReaction direction="left-to-right" evidence="16">
        <dbReference type="Rhea" id="RHEA:72916"/>
    </physiologicalReaction>
</comment>
<name>L5KY45_PTEAL</name>
<proteinExistence type="inferred from homology"/>
<protein>
    <recommendedName>
        <fullName evidence="17">Sodium/mannose cotransporter SLC5A10</fullName>
    </recommendedName>
    <alternativeName>
        <fullName evidence="18">Sodium/glucose cotransporter 5</fullName>
    </alternativeName>
    <alternativeName>
        <fullName evidence="19">Solute carrier family 5 member 10</fullName>
    </alternativeName>
</protein>
<dbReference type="eggNOG" id="KOG2349">
    <property type="taxonomic scope" value="Eukaryota"/>
</dbReference>
<dbReference type="Pfam" id="PF00474">
    <property type="entry name" value="SSF"/>
    <property type="match status" value="1"/>
</dbReference>
<dbReference type="Gene3D" id="1.20.1730.10">
    <property type="entry name" value="Sodium/glucose cotransporter"/>
    <property type="match status" value="1"/>
</dbReference>
<feature type="transmembrane region" description="Helical" evidence="21">
    <location>
        <begin position="397"/>
        <end position="418"/>
    </location>
</feature>
<evidence type="ECO:0000256" key="9">
    <source>
        <dbReference type="ARBA" id="ARBA00022989"/>
    </source>
</evidence>
<dbReference type="GO" id="GO:0000287">
    <property type="term" value="F:magnesium ion binding"/>
    <property type="evidence" value="ECO:0007669"/>
    <property type="project" value="InterPro"/>
</dbReference>
<reference evidence="24" key="1">
    <citation type="journal article" date="2013" name="Science">
        <title>Comparative analysis of bat genomes provides insight into the evolution of flight and immunity.</title>
        <authorList>
            <person name="Zhang G."/>
            <person name="Cowled C."/>
            <person name="Shi Z."/>
            <person name="Huang Z."/>
            <person name="Bishop-Lilly K.A."/>
            <person name="Fang X."/>
            <person name="Wynne J.W."/>
            <person name="Xiong Z."/>
            <person name="Baker M.L."/>
            <person name="Zhao W."/>
            <person name="Tachedjian M."/>
            <person name="Zhu Y."/>
            <person name="Zhou P."/>
            <person name="Jiang X."/>
            <person name="Ng J."/>
            <person name="Yang L."/>
            <person name="Wu L."/>
            <person name="Xiao J."/>
            <person name="Feng Y."/>
            <person name="Chen Y."/>
            <person name="Sun X."/>
            <person name="Zhang Y."/>
            <person name="Marsh G.A."/>
            <person name="Crameri G."/>
            <person name="Broder C.C."/>
            <person name="Frey K.G."/>
            <person name="Wang L.F."/>
            <person name="Wang J."/>
        </authorList>
    </citation>
    <scope>NUCLEOTIDE SEQUENCE [LARGE SCALE GENOMIC DNA]</scope>
</reference>
<feature type="transmembrane region" description="Helical" evidence="21">
    <location>
        <begin position="589"/>
        <end position="607"/>
    </location>
</feature>
<dbReference type="PROSITE" id="PS50283">
    <property type="entry name" value="NA_SOLUT_SYMP_3"/>
    <property type="match status" value="1"/>
</dbReference>
<feature type="transmembrane region" description="Helical" evidence="21">
    <location>
        <begin position="424"/>
        <end position="442"/>
    </location>
</feature>
<evidence type="ECO:0000256" key="21">
    <source>
        <dbReference type="SAM" id="Phobius"/>
    </source>
</evidence>
<evidence type="ECO:0000256" key="10">
    <source>
        <dbReference type="ARBA" id="ARBA00023053"/>
    </source>
</evidence>
<dbReference type="FunFam" id="1.20.1730.10:FF:000004">
    <property type="entry name" value="sodium/glucose cotransporter 5 isoform X1"/>
    <property type="match status" value="1"/>
</dbReference>
<evidence type="ECO:0000256" key="1">
    <source>
        <dbReference type="ARBA" id="ARBA00004424"/>
    </source>
</evidence>
<keyword evidence="4" id="KW-0813">Transport</keyword>
<feature type="transmembrane region" description="Helical" evidence="21">
    <location>
        <begin position="799"/>
        <end position="820"/>
    </location>
</feature>
<evidence type="ECO:0000256" key="17">
    <source>
        <dbReference type="ARBA" id="ARBA00039217"/>
    </source>
</evidence>
<evidence type="ECO:0000256" key="12">
    <source>
        <dbReference type="ARBA" id="ARBA00023136"/>
    </source>
</evidence>
<feature type="transmembrane region" description="Helical" evidence="21">
    <location>
        <begin position="463"/>
        <end position="491"/>
    </location>
</feature>
<evidence type="ECO:0000256" key="19">
    <source>
        <dbReference type="ARBA" id="ARBA00042835"/>
    </source>
</evidence>
<keyword evidence="7 21" id="KW-0812">Transmembrane</keyword>
<keyword evidence="11" id="KW-0406">Ion transport</keyword>
<evidence type="ECO:0000256" key="11">
    <source>
        <dbReference type="ARBA" id="ARBA00023065"/>
    </source>
</evidence>
<feature type="transmembrane region" description="Helical" evidence="21">
    <location>
        <begin position="900"/>
        <end position="923"/>
    </location>
</feature>
<evidence type="ECO:0000256" key="15">
    <source>
        <dbReference type="ARBA" id="ARBA00036082"/>
    </source>
</evidence>
<dbReference type="FunCoup" id="L5KY45">
    <property type="interactions" value="23"/>
</dbReference>
<evidence type="ECO:0000313" key="23">
    <source>
        <dbReference type="EMBL" id="ELK15743.1"/>
    </source>
</evidence>
<evidence type="ECO:0000259" key="22">
    <source>
        <dbReference type="Pfam" id="PF13793"/>
    </source>
</evidence>
<dbReference type="AlphaFoldDB" id="L5KY45"/>
<dbReference type="PROSITE" id="PS00457">
    <property type="entry name" value="NA_SOLUT_SYMP_2"/>
    <property type="match status" value="1"/>
</dbReference>
<evidence type="ECO:0000256" key="18">
    <source>
        <dbReference type="ARBA" id="ARBA00041339"/>
    </source>
</evidence>
<dbReference type="GO" id="GO:0009165">
    <property type="term" value="P:nucleotide biosynthetic process"/>
    <property type="evidence" value="ECO:0007669"/>
    <property type="project" value="UniProtKB-KW"/>
</dbReference>
<dbReference type="SMART" id="SM01400">
    <property type="entry name" value="Pribosyltran_N"/>
    <property type="match status" value="1"/>
</dbReference>
<feature type="transmembrane region" description="Helical" evidence="21">
    <location>
        <begin position="529"/>
        <end position="546"/>
    </location>
</feature>
<keyword evidence="6" id="KW-0762">Sugar transport</keyword>
<evidence type="ECO:0000256" key="3">
    <source>
        <dbReference type="ARBA" id="ARBA00006478"/>
    </source>
</evidence>
<dbReference type="STRING" id="9402.L5KY45"/>
<dbReference type="GO" id="GO:0016324">
    <property type="term" value="C:apical plasma membrane"/>
    <property type="evidence" value="ECO:0007669"/>
    <property type="project" value="UniProtKB-SubCell"/>
</dbReference>
<dbReference type="EMBL" id="KB030531">
    <property type="protein sequence ID" value="ELK15743.1"/>
    <property type="molecule type" value="Genomic_DNA"/>
</dbReference>
<dbReference type="InterPro" id="IPR018212">
    <property type="entry name" value="Na/solute_symporter_CS"/>
</dbReference>
<accession>L5KY45</accession>
<evidence type="ECO:0000313" key="24">
    <source>
        <dbReference type="Proteomes" id="UP000010552"/>
    </source>
</evidence>
<feature type="transmembrane region" description="Helical" evidence="21">
    <location>
        <begin position="840"/>
        <end position="862"/>
    </location>
</feature>
<dbReference type="InterPro" id="IPR005946">
    <property type="entry name" value="Rib-P_diPkinase"/>
</dbReference>
<keyword evidence="10" id="KW-0915">Sodium</keyword>
<dbReference type="InterPro" id="IPR038377">
    <property type="entry name" value="Na/Glc_symporter_sf"/>
</dbReference>
<feature type="transmembrane region" description="Helical" evidence="21">
    <location>
        <begin position="737"/>
        <end position="756"/>
    </location>
</feature>
<comment type="similarity">
    <text evidence="2">Belongs to the sodium:solute symporter (SSF) (TC 2.A.21) family.</text>
</comment>
<keyword evidence="8" id="KW-0545">Nucleotide biosynthesis</keyword>
<comment type="subcellular location">
    <subcellularLocation>
        <location evidence="1">Apical cell membrane</location>
        <topology evidence="1">Multi-pass membrane protein</topology>
    </subcellularLocation>
</comment>
<sequence>MLSPDYGTYGWATKQASNSVITDSPSDRASNFNLTGLANRGHFYTTPKRCFYATQEFTQQRRLGVEMGKVQVYQEPNRETRVQIQESVRGKDVFIIQTVSKDVNTTIMELLIMVYACKTSCAKSIIGVIPYFPYSKQCKMRKRGSIVSKLLASMMCKAGLTHLITMDLHQKEIQGFFNIPVDNLRASPFLLQYIQEEIPDYRNAVIVAKSPASAKRAQSFAERLRLGIAVIHGEAQDAESDLVDGRHSPPMVRSVAAIHPSLEIPMLIPKEKPPITVVGDVGGRIAIIVDDIIDDVDSFLAAAETLKERGAYKIFVMATHGLLSSDAPRLIEESAIDELRVGACYKMAVDNSTSGPHTLGPQLFVADIIVIVVYFALNVAVGIWIGASLFASSEGSGLFIGLAGSGAAGGLAVAGFEWNVSSKMATYVLLALAWVFVPIYISSEIVTMPEYIEKRYGGQRIRMYLSVLSLLMSVFTKISIDLYAGALFVHICLGWNFYLSTILVLIITALYTIAGGLAAVIYTDALQTIIMVVGAVILTIKAFNQIGGYEQLAAAYARAVPSKTITNATCHLPRADAMHMFRDPYTGDLPWTGMTFGLTIMATWYWCTDQVIVQRSLSARNLNHAKAGSVLASYLKMLPMGLIIMPGMISRALFPDDVGCVVPSECLRACGAEIGCSNIAYPKLVMELMPIGLRGLMIAVMMAALMSSLTSIFNSSSTLFTMDIWRKLRPCAGERELLLVGRLVIVVLIGVSVAWIPVLQGSNSGQLFIYMQSVTSSLAPPVTAVFILGIFWQRANEQGAFWGLMAGLVVGALRLVLEFLNPALPCGNPDTRPAILSSIHYLHFAVALFVFSGAVVVAGSLLTPPPQCAQIQSLTWWTLAQNMPLGAQTGDIRAAQKHAFWARVCGFNAILLMCVNIFFYAYFA</sequence>
<dbReference type="Proteomes" id="UP000010552">
    <property type="component" value="Unassembled WGS sequence"/>
</dbReference>
<comment type="function">
    <text evidence="20">Electrogenic Na+-coupled sugar symporter that actively transports D-mannose or D-fructose at the plasma membrane, with a Na+ to sugar coupling ratio of 1:1. Transporter activity is driven by a transmembrane Na+ electrochemical gradient set by the Na+/K+ pump. Exclusively recognizes sugar substrates having a pyranose ring with an axial hydroxyl group on carbon 2. Has likely evolved to enable renal reabsorption of D-mannose, an important constituent of oligosaccharide chains of glycoproteins. Contributes to dietary D-fructose reabsorption from glomerular filtrate across the brush border of the kidney.</text>
</comment>
<keyword evidence="13" id="KW-0325">Glycoprotein</keyword>
<dbReference type="InterPro" id="IPR029057">
    <property type="entry name" value="PRTase-like"/>
</dbReference>
<dbReference type="NCBIfam" id="TIGR01251">
    <property type="entry name" value="ribP_PPkin"/>
    <property type="match status" value="1"/>
</dbReference>
<dbReference type="Gene3D" id="3.40.50.2020">
    <property type="match status" value="2"/>
</dbReference>
<evidence type="ECO:0000256" key="8">
    <source>
        <dbReference type="ARBA" id="ARBA00022727"/>
    </source>
</evidence>
<evidence type="ECO:0000256" key="5">
    <source>
        <dbReference type="ARBA" id="ARBA00022475"/>
    </source>
</evidence>
<evidence type="ECO:0000256" key="16">
    <source>
        <dbReference type="ARBA" id="ARBA00036553"/>
    </source>
</evidence>
<evidence type="ECO:0000256" key="14">
    <source>
        <dbReference type="ARBA" id="ARBA00023201"/>
    </source>
</evidence>
<comment type="catalytic activity">
    <reaction evidence="15">
        <text>D-mannose(out) + Na(+)(out) = D-mannose(in) + Na(+)(in)</text>
        <dbReference type="Rhea" id="RHEA:72907"/>
        <dbReference type="ChEBI" id="CHEBI:4208"/>
        <dbReference type="ChEBI" id="CHEBI:29101"/>
    </reaction>
    <physiologicalReaction direction="left-to-right" evidence="15">
        <dbReference type="Rhea" id="RHEA:72908"/>
    </physiologicalReaction>
</comment>
<keyword evidence="12 21" id="KW-0472">Membrane</keyword>
<evidence type="ECO:0000256" key="20">
    <source>
        <dbReference type="ARBA" id="ARBA00045692"/>
    </source>
</evidence>
<dbReference type="FunFam" id="3.40.50.2020:FF:000018">
    <property type="entry name" value="Phosphoribosyl pyrophosphate synthase-associated protein 2"/>
    <property type="match status" value="1"/>
</dbReference>
<dbReference type="InterPro" id="IPR029099">
    <property type="entry name" value="Pribosyltran_N"/>
</dbReference>
<feature type="transmembrane region" description="Helical" evidence="21">
    <location>
        <begin position="691"/>
        <end position="716"/>
    </location>
</feature>
<keyword evidence="5" id="KW-1003">Cell membrane</keyword>